<evidence type="ECO:0000256" key="5">
    <source>
        <dbReference type="SAM" id="SignalP"/>
    </source>
</evidence>
<proteinExistence type="predicted"/>
<dbReference type="InterPro" id="IPR051217">
    <property type="entry name" value="Insect_Cuticle_Struc_Prot"/>
</dbReference>
<organism evidence="6 7">
    <name type="scientific">Chilo suppressalis</name>
    <name type="common">Asiatic rice borer moth</name>
    <dbReference type="NCBI Taxonomy" id="168631"/>
    <lineage>
        <taxon>Eukaryota</taxon>
        <taxon>Metazoa</taxon>
        <taxon>Ecdysozoa</taxon>
        <taxon>Arthropoda</taxon>
        <taxon>Hexapoda</taxon>
        <taxon>Insecta</taxon>
        <taxon>Pterygota</taxon>
        <taxon>Neoptera</taxon>
        <taxon>Endopterygota</taxon>
        <taxon>Lepidoptera</taxon>
        <taxon>Glossata</taxon>
        <taxon>Ditrysia</taxon>
        <taxon>Pyraloidea</taxon>
        <taxon>Crambidae</taxon>
        <taxon>Crambinae</taxon>
        <taxon>Chilo</taxon>
    </lineage>
</organism>
<dbReference type="Proteomes" id="UP001153292">
    <property type="component" value="Chromosome 9"/>
</dbReference>
<feature type="compositionally biased region" description="Basic and acidic residues" evidence="4">
    <location>
        <begin position="189"/>
        <end position="225"/>
    </location>
</feature>
<keyword evidence="7" id="KW-1185">Reference proteome</keyword>
<gene>
    <name evidence="6" type="ORF">CHILSU_LOCUS11245</name>
</gene>
<dbReference type="PANTHER" id="PTHR12236">
    <property type="entry name" value="STRUCTURAL CONTITUENT OF CUTICLE"/>
    <property type="match status" value="1"/>
</dbReference>
<dbReference type="InterPro" id="IPR000618">
    <property type="entry name" value="Insect_cuticle"/>
</dbReference>
<sequence length="342" mass="36357">MNPKAVLGLIFGILLNSALAGSFSQVYVQNSGSDPAGFITYGTPSAAVYTDTKYAKLSVPPLGSIVSVPAAMTDVIPPCVSPCVISSSNIAPVAPLPVTDNAKIITYGAPNLPVVVAPSKDNGYEYSYVVYDENTGDQKAQHESSDGSVVRGEYSFIQPDGYTREVKYTADDLSGFNVIVKRIPPSPDHGGEKKAHPKTKSEPKPCVDPKKEALKVKPEHLKDTLEFNEVNAEPTTAATLPSKDKAESVHVTTSEATHAPHETHVPEHSETPSHPKSEAAPGEIQATVKEITEAPTPSLSIPNFLVSYNDIIRCIQSSIQTQGSLKAGLSPLTYIILPGKPC</sequence>
<evidence type="ECO:0000256" key="2">
    <source>
        <dbReference type="ARBA" id="ARBA00022729"/>
    </source>
</evidence>
<feature type="signal peptide" evidence="5">
    <location>
        <begin position="1"/>
        <end position="20"/>
    </location>
</feature>
<reference evidence="6" key="1">
    <citation type="submission" date="2021-12" db="EMBL/GenBank/DDBJ databases">
        <authorList>
            <person name="King R."/>
        </authorList>
    </citation>
    <scope>NUCLEOTIDE SEQUENCE</scope>
</reference>
<evidence type="ECO:0000256" key="4">
    <source>
        <dbReference type="SAM" id="MobiDB-lite"/>
    </source>
</evidence>
<feature type="chain" id="PRO_5047514053" evidence="5">
    <location>
        <begin position="21"/>
        <end position="342"/>
    </location>
</feature>
<keyword evidence="1 3" id="KW-0193">Cuticle</keyword>
<dbReference type="PROSITE" id="PS51155">
    <property type="entry name" value="CHIT_BIND_RR_2"/>
    <property type="match status" value="1"/>
</dbReference>
<feature type="region of interest" description="Disordered" evidence="4">
    <location>
        <begin position="182"/>
        <end position="281"/>
    </location>
</feature>
<dbReference type="EMBL" id="OU963902">
    <property type="protein sequence ID" value="CAH0407843.1"/>
    <property type="molecule type" value="Genomic_DNA"/>
</dbReference>
<dbReference type="InterPro" id="IPR031311">
    <property type="entry name" value="CHIT_BIND_RR_consensus"/>
</dbReference>
<feature type="compositionally biased region" description="Basic and acidic residues" evidence="4">
    <location>
        <begin position="258"/>
        <end position="277"/>
    </location>
</feature>
<dbReference type="PRINTS" id="PR00947">
    <property type="entry name" value="CUTICLE"/>
</dbReference>
<evidence type="ECO:0000313" key="6">
    <source>
        <dbReference type="EMBL" id="CAH0407843.1"/>
    </source>
</evidence>
<evidence type="ECO:0000256" key="3">
    <source>
        <dbReference type="PROSITE-ProRule" id="PRU00497"/>
    </source>
</evidence>
<dbReference type="Pfam" id="PF00379">
    <property type="entry name" value="Chitin_bind_4"/>
    <property type="match status" value="1"/>
</dbReference>
<evidence type="ECO:0000313" key="7">
    <source>
        <dbReference type="Proteomes" id="UP001153292"/>
    </source>
</evidence>
<evidence type="ECO:0000256" key="1">
    <source>
        <dbReference type="ARBA" id="ARBA00022460"/>
    </source>
</evidence>
<dbReference type="PANTHER" id="PTHR12236:SF95">
    <property type="entry name" value="CUTICULAR PROTEIN 76BD, ISOFORM C-RELATED"/>
    <property type="match status" value="1"/>
</dbReference>
<accession>A0ABN8BF21</accession>
<keyword evidence="2 5" id="KW-0732">Signal</keyword>
<protein>
    <submittedName>
        <fullName evidence="6">Uncharacterized protein</fullName>
    </submittedName>
</protein>
<dbReference type="PROSITE" id="PS00233">
    <property type="entry name" value="CHIT_BIND_RR_1"/>
    <property type="match status" value="1"/>
</dbReference>
<name>A0ABN8BF21_CHISP</name>